<evidence type="ECO:0000256" key="3">
    <source>
        <dbReference type="ARBA" id="ARBA00023157"/>
    </source>
</evidence>
<accession>A0A6M0CJL2</accession>
<feature type="domain" description="Thioredoxin" evidence="5">
    <location>
        <begin position="312"/>
        <end position="455"/>
    </location>
</feature>
<dbReference type="InterPro" id="IPR036249">
    <property type="entry name" value="Thioredoxin-like_sf"/>
</dbReference>
<dbReference type="InterPro" id="IPR013766">
    <property type="entry name" value="Thioredoxin_domain"/>
</dbReference>
<evidence type="ECO:0000256" key="2">
    <source>
        <dbReference type="ARBA" id="ARBA00022748"/>
    </source>
</evidence>
<dbReference type="GO" id="GO:0017004">
    <property type="term" value="P:cytochrome complex assembly"/>
    <property type="evidence" value="ECO:0007669"/>
    <property type="project" value="UniProtKB-KW"/>
</dbReference>
<dbReference type="RefSeq" id="WP_164032796.1">
    <property type="nucleotide sequence ID" value="NZ_JAABOQ010000005.1"/>
</dbReference>
<name>A0A6M0CJL2_9FLAO</name>
<evidence type="ECO:0000256" key="4">
    <source>
        <dbReference type="ARBA" id="ARBA00023284"/>
    </source>
</evidence>
<gene>
    <name evidence="6" type="ORF">GWK10_12900</name>
</gene>
<dbReference type="PROSITE" id="PS51352">
    <property type="entry name" value="THIOREDOXIN_2"/>
    <property type="match status" value="1"/>
</dbReference>
<dbReference type="InterPro" id="IPR000866">
    <property type="entry name" value="AhpC/TSA"/>
</dbReference>
<dbReference type="AlphaFoldDB" id="A0A6M0CJL2"/>
<dbReference type="GO" id="GO:0030313">
    <property type="term" value="C:cell envelope"/>
    <property type="evidence" value="ECO:0007669"/>
    <property type="project" value="UniProtKB-SubCell"/>
</dbReference>
<proteinExistence type="predicted"/>
<comment type="caution">
    <text evidence="6">The sequence shown here is derived from an EMBL/GenBank/DDBJ whole genome shotgun (WGS) entry which is preliminary data.</text>
</comment>
<dbReference type="Pfam" id="PF00578">
    <property type="entry name" value="AhpC-TSA"/>
    <property type="match status" value="1"/>
</dbReference>
<evidence type="ECO:0000313" key="7">
    <source>
        <dbReference type="Proteomes" id="UP000474296"/>
    </source>
</evidence>
<dbReference type="CDD" id="cd02966">
    <property type="entry name" value="TlpA_like_family"/>
    <property type="match status" value="1"/>
</dbReference>
<dbReference type="PANTHER" id="PTHR42852:SF6">
    <property type="entry name" value="THIOL:DISULFIDE INTERCHANGE PROTEIN DSBE"/>
    <property type="match status" value="1"/>
</dbReference>
<dbReference type="PROSITE" id="PS51257">
    <property type="entry name" value="PROKAR_LIPOPROTEIN"/>
    <property type="match status" value="1"/>
</dbReference>
<evidence type="ECO:0000259" key="5">
    <source>
        <dbReference type="PROSITE" id="PS51352"/>
    </source>
</evidence>
<keyword evidence="3" id="KW-1015">Disulfide bond</keyword>
<keyword evidence="2" id="KW-0201">Cytochrome c-type biogenesis</keyword>
<evidence type="ECO:0000256" key="1">
    <source>
        <dbReference type="ARBA" id="ARBA00004196"/>
    </source>
</evidence>
<protein>
    <submittedName>
        <fullName evidence="6">Redoxin domain-containing protein</fullName>
    </submittedName>
</protein>
<evidence type="ECO:0000313" key="6">
    <source>
        <dbReference type="EMBL" id="NER18116.1"/>
    </source>
</evidence>
<reference evidence="6 7" key="1">
    <citation type="submission" date="2020-01" db="EMBL/GenBank/DDBJ databases">
        <title>Spongiivirga citrea KCTC 32990T.</title>
        <authorList>
            <person name="Wang G."/>
        </authorList>
    </citation>
    <scope>NUCLEOTIDE SEQUENCE [LARGE SCALE GENOMIC DNA]</scope>
    <source>
        <strain evidence="6 7">KCTC 32990</strain>
    </source>
</reference>
<dbReference type="Proteomes" id="UP000474296">
    <property type="component" value="Unassembled WGS sequence"/>
</dbReference>
<sequence>MKNLCLFILSSILLIGCSENKSVDYALFSGNVTGDGVKEVVVKGPHFEKSIPLNSDGTFADTLKIDSKGYYEYYIGQERSEIYFDKGDDIRLTIDLNEFDESIKYSGEGSERNNFLAEKYMLNERSKGDEASLFSLQPEAYKSKIGKINDDILALLNTKKVSPDFKALEKENIRFSGLSSLVEYGPAHNYFTKGEGAAIPENFLADVNALDLYNDDNYRNFSSYRNIVALSLSNKMGEIAETNGGNYNAAFMQVANDIPKGYVKDEYLNLLAFAMLSPSSELDEMYKMFMENTSNQTYKDEYKTKYEKLTALSSGRPSPTFDYENHKGGKTALTDLKGKYVYIDVWATWCAPCIAEIPSLKKLEAQYHNKNIEFVSISVDRKNAYDKWKQMVIDKDLGGIQLYADNAFQSEFITGYSIDAIPRFILIDPEGKIVNADAPRPSSPSLTTLFDELKI</sequence>
<dbReference type="InterPro" id="IPR050553">
    <property type="entry name" value="Thioredoxin_ResA/DsbE_sf"/>
</dbReference>
<dbReference type="Gene3D" id="3.40.30.10">
    <property type="entry name" value="Glutaredoxin"/>
    <property type="match status" value="1"/>
</dbReference>
<organism evidence="6 7">
    <name type="scientific">Spongiivirga citrea</name>
    <dbReference type="NCBI Taxonomy" id="1481457"/>
    <lineage>
        <taxon>Bacteria</taxon>
        <taxon>Pseudomonadati</taxon>
        <taxon>Bacteroidota</taxon>
        <taxon>Flavobacteriia</taxon>
        <taxon>Flavobacteriales</taxon>
        <taxon>Flavobacteriaceae</taxon>
        <taxon>Spongiivirga</taxon>
    </lineage>
</organism>
<dbReference type="SUPFAM" id="SSF52833">
    <property type="entry name" value="Thioredoxin-like"/>
    <property type="match status" value="1"/>
</dbReference>
<comment type="subcellular location">
    <subcellularLocation>
        <location evidence="1">Cell envelope</location>
    </subcellularLocation>
</comment>
<dbReference type="EMBL" id="JAABOQ010000005">
    <property type="protein sequence ID" value="NER18116.1"/>
    <property type="molecule type" value="Genomic_DNA"/>
</dbReference>
<dbReference type="PANTHER" id="PTHR42852">
    <property type="entry name" value="THIOL:DISULFIDE INTERCHANGE PROTEIN DSBE"/>
    <property type="match status" value="1"/>
</dbReference>
<dbReference type="GO" id="GO:0016209">
    <property type="term" value="F:antioxidant activity"/>
    <property type="evidence" value="ECO:0007669"/>
    <property type="project" value="InterPro"/>
</dbReference>
<keyword evidence="7" id="KW-1185">Reference proteome</keyword>
<dbReference type="GO" id="GO:0016491">
    <property type="term" value="F:oxidoreductase activity"/>
    <property type="evidence" value="ECO:0007669"/>
    <property type="project" value="InterPro"/>
</dbReference>
<keyword evidence="4" id="KW-0676">Redox-active center</keyword>